<dbReference type="PROSITE" id="PS00086">
    <property type="entry name" value="CYTOCHROME_P450"/>
    <property type="match status" value="1"/>
</dbReference>
<organism evidence="9 10">
    <name type="scientific">Adineta steineri</name>
    <dbReference type="NCBI Taxonomy" id="433720"/>
    <lineage>
        <taxon>Eukaryota</taxon>
        <taxon>Metazoa</taxon>
        <taxon>Spiralia</taxon>
        <taxon>Gnathifera</taxon>
        <taxon>Rotifera</taxon>
        <taxon>Eurotatoria</taxon>
        <taxon>Bdelloidea</taxon>
        <taxon>Adinetida</taxon>
        <taxon>Adinetidae</taxon>
        <taxon>Adineta</taxon>
    </lineage>
</organism>
<dbReference type="InterPro" id="IPR017972">
    <property type="entry name" value="Cyt_P450_CS"/>
</dbReference>
<evidence type="ECO:0000256" key="6">
    <source>
        <dbReference type="ARBA" id="ARBA00043906"/>
    </source>
</evidence>
<protein>
    <recommendedName>
        <fullName evidence="11">Cytochrome P450</fullName>
    </recommendedName>
</protein>
<dbReference type="PANTHER" id="PTHR24302">
    <property type="entry name" value="CYTOCHROME P450 FAMILY 3"/>
    <property type="match status" value="1"/>
</dbReference>
<dbReference type="InterPro" id="IPR001128">
    <property type="entry name" value="Cyt_P450"/>
</dbReference>
<dbReference type="GO" id="GO:0020037">
    <property type="term" value="F:heme binding"/>
    <property type="evidence" value="ECO:0007669"/>
    <property type="project" value="InterPro"/>
</dbReference>
<keyword evidence="3 7" id="KW-0479">Metal-binding</keyword>
<dbReference type="GO" id="GO:0006631">
    <property type="term" value="P:fatty acid metabolic process"/>
    <property type="evidence" value="ECO:0007669"/>
    <property type="project" value="UniProtKB-KW"/>
</dbReference>
<name>A0A815RSJ2_9BILA</name>
<accession>A0A815RSJ2</accession>
<dbReference type="InterPro" id="IPR036396">
    <property type="entry name" value="Cyt_P450_sf"/>
</dbReference>
<proteinExistence type="inferred from homology"/>
<dbReference type="GO" id="GO:0106256">
    <property type="term" value="F:hydroperoxy icosatetraenoate dehydratase activity"/>
    <property type="evidence" value="ECO:0007669"/>
    <property type="project" value="UniProtKB-EC"/>
</dbReference>
<sequence>MVLLSDPDLLRKVLIKDSHVFINRRPVEGLTGPIKHGLSIMKDDKWKNARAIVSPAFSTAKLKTLSCRFDRVASAPYELGGYQLPKGTVINVPVYSLHHDPNVWPDPEKFIPERFLPEEKAKRHPMAFLPFGDGPRSCIGMRFALLKAKIAIVRALRVVEIQSCEKTEIPLKLHKLRNFAAKNGVWIRVARRSA</sequence>
<evidence type="ECO:0000256" key="1">
    <source>
        <dbReference type="ARBA" id="ARBA00010617"/>
    </source>
</evidence>
<gene>
    <name evidence="9" type="ORF">JYZ213_LOCUS42420</name>
</gene>
<comment type="cofactor">
    <cofactor evidence="7">
        <name>heme</name>
        <dbReference type="ChEBI" id="CHEBI:30413"/>
    </cofactor>
</comment>
<dbReference type="InterPro" id="IPR050705">
    <property type="entry name" value="Cytochrome_P450_3A"/>
</dbReference>
<dbReference type="SUPFAM" id="SSF48264">
    <property type="entry name" value="Cytochrome P450"/>
    <property type="match status" value="2"/>
</dbReference>
<dbReference type="Proteomes" id="UP000663845">
    <property type="component" value="Unassembled WGS sequence"/>
</dbReference>
<dbReference type="AlphaFoldDB" id="A0A815RSJ2"/>
<dbReference type="GO" id="GO:0005789">
    <property type="term" value="C:endoplasmic reticulum membrane"/>
    <property type="evidence" value="ECO:0007669"/>
    <property type="project" value="UniProtKB-SubCell"/>
</dbReference>
<dbReference type="Gene3D" id="1.10.630.10">
    <property type="entry name" value="Cytochrome P450"/>
    <property type="match status" value="2"/>
</dbReference>
<keyword evidence="8" id="KW-0503">Monooxygenase</keyword>
<keyword evidence="2 7" id="KW-0349">Heme</keyword>
<evidence type="ECO:0000256" key="7">
    <source>
        <dbReference type="PIRSR" id="PIRSR602403-1"/>
    </source>
</evidence>
<evidence type="ECO:0000313" key="9">
    <source>
        <dbReference type="EMBL" id="CAF1481881.1"/>
    </source>
</evidence>
<evidence type="ECO:0000256" key="5">
    <source>
        <dbReference type="ARBA" id="ARBA00023004"/>
    </source>
</evidence>
<evidence type="ECO:0000313" key="10">
    <source>
        <dbReference type="Proteomes" id="UP000663845"/>
    </source>
</evidence>
<dbReference type="GO" id="GO:0008395">
    <property type="term" value="F:steroid hydroxylase activity"/>
    <property type="evidence" value="ECO:0007669"/>
    <property type="project" value="TreeGrafter"/>
</dbReference>
<evidence type="ECO:0000256" key="4">
    <source>
        <dbReference type="ARBA" id="ARBA00023002"/>
    </source>
</evidence>
<evidence type="ECO:0000256" key="2">
    <source>
        <dbReference type="ARBA" id="ARBA00022617"/>
    </source>
</evidence>
<comment type="function">
    <text evidence="6">Cytochromes P450 are a group of heme-thiolate monooxygenases. They oxidize a variety of structurally unrelated compounds, including steroids, fatty acids, and xenobiotics.</text>
</comment>
<keyword evidence="5 7" id="KW-0408">Iron</keyword>
<comment type="caution">
    <text evidence="9">The sequence shown here is derived from an EMBL/GenBank/DDBJ whole genome shotgun (WGS) entry which is preliminary data.</text>
</comment>
<dbReference type="EMBL" id="CAJNOG010001958">
    <property type="protein sequence ID" value="CAF1481881.1"/>
    <property type="molecule type" value="Genomic_DNA"/>
</dbReference>
<dbReference type="InterPro" id="IPR002403">
    <property type="entry name" value="Cyt_P450_E_grp-IV"/>
</dbReference>
<evidence type="ECO:0008006" key="11">
    <source>
        <dbReference type="Google" id="ProtNLM"/>
    </source>
</evidence>
<comment type="similarity">
    <text evidence="1 8">Belongs to the cytochrome P450 family.</text>
</comment>
<reference evidence="9" key="1">
    <citation type="submission" date="2021-02" db="EMBL/GenBank/DDBJ databases">
        <authorList>
            <person name="Nowell W R."/>
        </authorList>
    </citation>
    <scope>NUCLEOTIDE SEQUENCE</scope>
</reference>
<keyword evidence="4 8" id="KW-0560">Oxidoreductase</keyword>
<dbReference type="GO" id="GO:0005506">
    <property type="term" value="F:iron ion binding"/>
    <property type="evidence" value="ECO:0007669"/>
    <property type="project" value="InterPro"/>
</dbReference>
<evidence type="ECO:0000256" key="3">
    <source>
        <dbReference type="ARBA" id="ARBA00022723"/>
    </source>
</evidence>
<dbReference type="PANTHER" id="PTHR24302:SF15">
    <property type="entry name" value="FATTY-ACID PEROXYGENASE"/>
    <property type="match status" value="1"/>
</dbReference>
<dbReference type="GO" id="GO:0016705">
    <property type="term" value="F:oxidoreductase activity, acting on paired donors, with incorporation or reduction of molecular oxygen"/>
    <property type="evidence" value="ECO:0007669"/>
    <property type="project" value="InterPro"/>
</dbReference>
<dbReference type="Pfam" id="PF00067">
    <property type="entry name" value="p450"/>
    <property type="match status" value="1"/>
</dbReference>
<evidence type="ECO:0000256" key="8">
    <source>
        <dbReference type="RuleBase" id="RU000461"/>
    </source>
</evidence>
<dbReference type="PRINTS" id="PR00465">
    <property type="entry name" value="EP450IV"/>
</dbReference>
<feature type="binding site" description="axial binding residue" evidence="7">
    <location>
        <position position="138"/>
    </location>
    <ligand>
        <name>heme</name>
        <dbReference type="ChEBI" id="CHEBI:30413"/>
    </ligand>
    <ligandPart>
        <name>Fe</name>
        <dbReference type="ChEBI" id="CHEBI:18248"/>
    </ligandPart>
</feature>